<evidence type="ECO:0000256" key="3">
    <source>
        <dbReference type="HAMAP-Rule" id="MF_00187"/>
    </source>
</evidence>
<keyword evidence="4" id="KW-0808">Transferase</keyword>
<dbReference type="Gene3D" id="3.10.20.10">
    <property type="match status" value="1"/>
</dbReference>
<dbReference type="AlphaFoldDB" id="A0A6N6N1L4"/>
<dbReference type="OrthoDB" id="3197277at2"/>
<evidence type="ECO:0000256" key="1">
    <source>
        <dbReference type="ARBA" id="ARBA00022490"/>
    </source>
</evidence>
<keyword evidence="2 3" id="KW-0501">Molybdenum cofactor biosynthesis</keyword>
<keyword evidence="5" id="KW-1185">Reference proteome</keyword>
<dbReference type="PIRSF" id="PIRSF015626">
    <property type="entry name" value="FdhD"/>
    <property type="match status" value="1"/>
</dbReference>
<dbReference type="Pfam" id="PF02634">
    <property type="entry name" value="FdhD-NarQ"/>
    <property type="match status" value="2"/>
</dbReference>
<dbReference type="GO" id="GO:0016783">
    <property type="term" value="F:sulfurtransferase activity"/>
    <property type="evidence" value="ECO:0007669"/>
    <property type="project" value="InterPro"/>
</dbReference>
<evidence type="ECO:0000256" key="2">
    <source>
        <dbReference type="ARBA" id="ARBA00023150"/>
    </source>
</evidence>
<dbReference type="HAMAP" id="MF_00187">
    <property type="entry name" value="FdhD"/>
    <property type="match status" value="1"/>
</dbReference>
<gene>
    <name evidence="3" type="primary">fdhD</name>
    <name evidence="4" type="ORF">F8A88_11210</name>
</gene>
<dbReference type="PANTHER" id="PTHR30592:SF1">
    <property type="entry name" value="SULFUR CARRIER PROTEIN FDHD"/>
    <property type="match status" value="1"/>
</dbReference>
<dbReference type="InterPro" id="IPR003786">
    <property type="entry name" value="FdhD"/>
</dbReference>
<dbReference type="EMBL" id="WAIE01000004">
    <property type="protein sequence ID" value="KAB1441501.1"/>
    <property type="molecule type" value="Genomic_DNA"/>
</dbReference>
<dbReference type="PANTHER" id="PTHR30592">
    <property type="entry name" value="FORMATE DEHYDROGENASE"/>
    <property type="match status" value="1"/>
</dbReference>
<name>A0A6N6N1L4_9BACT</name>
<proteinExistence type="inferred from homology"/>
<evidence type="ECO:0000313" key="5">
    <source>
        <dbReference type="Proteomes" id="UP000438699"/>
    </source>
</evidence>
<dbReference type="SUPFAM" id="SSF53927">
    <property type="entry name" value="Cytidine deaminase-like"/>
    <property type="match status" value="1"/>
</dbReference>
<keyword evidence="1 3" id="KW-0963">Cytoplasm</keyword>
<comment type="subcellular location">
    <subcellularLocation>
        <location evidence="3">Cytoplasm</location>
    </subcellularLocation>
</comment>
<organism evidence="4 5">
    <name type="scientific">Pseudodesulfovibrio senegalensis</name>
    <dbReference type="NCBI Taxonomy" id="1721087"/>
    <lineage>
        <taxon>Bacteria</taxon>
        <taxon>Pseudomonadati</taxon>
        <taxon>Thermodesulfobacteriota</taxon>
        <taxon>Desulfovibrionia</taxon>
        <taxon>Desulfovibrionales</taxon>
        <taxon>Desulfovibrionaceae</taxon>
    </lineage>
</organism>
<dbReference type="Gene3D" id="3.40.140.10">
    <property type="entry name" value="Cytidine Deaminase, domain 2"/>
    <property type="match status" value="1"/>
</dbReference>
<sequence>MSNSPGIRHTGFPAHQASNFLRPTTLHRYDCGMLQRVPDMVAVEEPLRIHVPGMETMQLERTPGDDENLVAGHLLCRGIIQSREEVLDITITAGPDRADVLFTPPGNRTRCMPPRPRRGAVDMHRFFEFKHAFERRQQLFRNTGASHAAALFSLNGELVAFGEDVSRHNAFDKAVGRAMHEGQLHRASIAMLSSRLALELVNKADTVGIPILCGFSVATSSAVHRALERDITLVGRIRQDTMNIYTCSWPLSEI</sequence>
<feature type="active site" description="Cysteine persulfide intermediate" evidence="3">
    <location>
        <position position="111"/>
    </location>
</feature>
<comment type="caution">
    <text evidence="3">Lacks conserved residue(s) required for the propagation of feature annotation.</text>
</comment>
<reference evidence="4 5" key="1">
    <citation type="journal article" date="2017" name="Int. J. Syst. Evol. Microbiol.">
        <title>Desulfovibrio senegalensis sp. nov., a mesophilic sulfate reducer isolated from marine sediment.</title>
        <authorList>
            <person name="Thioye A."/>
            <person name="Gam Z.B.A."/>
            <person name="Mbengue M."/>
            <person name="Cayol J.L."/>
            <person name="Joseph-Bartoli M."/>
            <person name="Toure-Kane C."/>
            <person name="Labat M."/>
        </authorList>
    </citation>
    <scope>NUCLEOTIDE SEQUENCE [LARGE SCALE GENOMIC DNA]</scope>
    <source>
        <strain evidence="4 5">DSM 101509</strain>
    </source>
</reference>
<comment type="caution">
    <text evidence="4">The sequence shown here is derived from an EMBL/GenBank/DDBJ whole genome shotgun (WGS) entry which is preliminary data.</text>
</comment>
<evidence type="ECO:0000313" key="4">
    <source>
        <dbReference type="EMBL" id="KAB1441501.1"/>
    </source>
</evidence>
<dbReference type="GO" id="GO:0097163">
    <property type="term" value="F:sulfur carrier activity"/>
    <property type="evidence" value="ECO:0007669"/>
    <property type="project" value="UniProtKB-UniRule"/>
</dbReference>
<comment type="similarity">
    <text evidence="3">Belongs to the FdhD family.</text>
</comment>
<dbReference type="GO" id="GO:0006777">
    <property type="term" value="P:Mo-molybdopterin cofactor biosynthetic process"/>
    <property type="evidence" value="ECO:0007669"/>
    <property type="project" value="UniProtKB-UniRule"/>
</dbReference>
<comment type="function">
    <text evidence="3">Required for formate dehydrogenase (FDH) activity. Acts as a sulfur carrier protein that transfers sulfur from IscS to the molybdenum cofactor prior to its insertion into FDH.</text>
</comment>
<protein>
    <recommendedName>
        <fullName evidence="3">Sulfur carrier protein FdhD</fullName>
    </recommendedName>
</protein>
<accession>A0A6N6N1L4</accession>
<dbReference type="InterPro" id="IPR016193">
    <property type="entry name" value="Cytidine_deaminase-like"/>
</dbReference>
<dbReference type="RefSeq" id="WP_151151244.1">
    <property type="nucleotide sequence ID" value="NZ_WAIE01000004.1"/>
</dbReference>
<dbReference type="Proteomes" id="UP000438699">
    <property type="component" value="Unassembled WGS sequence"/>
</dbReference>
<dbReference type="GO" id="GO:0005737">
    <property type="term" value="C:cytoplasm"/>
    <property type="evidence" value="ECO:0007669"/>
    <property type="project" value="UniProtKB-SubCell"/>
</dbReference>